<evidence type="ECO:0000313" key="3">
    <source>
        <dbReference type="Proteomes" id="UP000001292"/>
    </source>
</evidence>
<dbReference type="HOGENOM" id="CLU_869512_0_0_1"/>
<feature type="compositionally biased region" description="Low complexity" evidence="1">
    <location>
        <begin position="74"/>
        <end position="85"/>
    </location>
</feature>
<dbReference type="OMA" id="VARLKMF"/>
<reference evidence="2 3" key="1">
    <citation type="journal article" date="2007" name="Nature">
        <title>Evolution of genes and genomes on the Drosophila phylogeny.</title>
        <authorList>
            <consortium name="Drosophila 12 Genomes Consortium"/>
            <person name="Clark A.G."/>
            <person name="Eisen M.B."/>
            <person name="Smith D.R."/>
            <person name="Bergman C.M."/>
            <person name="Oliver B."/>
            <person name="Markow T.A."/>
            <person name="Kaufman T.C."/>
            <person name="Kellis M."/>
            <person name="Gelbart W."/>
            <person name="Iyer V.N."/>
            <person name="Pollard D.A."/>
            <person name="Sackton T.B."/>
            <person name="Larracuente A.M."/>
            <person name="Singh N.D."/>
            <person name="Abad J.P."/>
            <person name="Abt D.N."/>
            <person name="Adryan B."/>
            <person name="Aguade M."/>
            <person name="Akashi H."/>
            <person name="Anderson W.W."/>
            <person name="Aquadro C.F."/>
            <person name="Ardell D.H."/>
            <person name="Arguello R."/>
            <person name="Artieri C.G."/>
            <person name="Barbash D.A."/>
            <person name="Barker D."/>
            <person name="Barsanti P."/>
            <person name="Batterham P."/>
            <person name="Batzoglou S."/>
            <person name="Begun D."/>
            <person name="Bhutkar A."/>
            <person name="Blanco E."/>
            <person name="Bosak S.A."/>
            <person name="Bradley R.K."/>
            <person name="Brand A.D."/>
            <person name="Brent M.R."/>
            <person name="Brooks A.N."/>
            <person name="Brown R.H."/>
            <person name="Butlin R.K."/>
            <person name="Caggese C."/>
            <person name="Calvi B.R."/>
            <person name="Bernardo de Carvalho A."/>
            <person name="Caspi A."/>
            <person name="Castrezana S."/>
            <person name="Celniker S.E."/>
            <person name="Chang J.L."/>
            <person name="Chapple C."/>
            <person name="Chatterji S."/>
            <person name="Chinwalla A."/>
            <person name="Civetta A."/>
            <person name="Clifton S.W."/>
            <person name="Comeron J.M."/>
            <person name="Costello J.C."/>
            <person name="Coyne J.A."/>
            <person name="Daub J."/>
            <person name="David R.G."/>
            <person name="Delcher A.L."/>
            <person name="Delehaunty K."/>
            <person name="Do C.B."/>
            <person name="Ebling H."/>
            <person name="Edwards K."/>
            <person name="Eickbush T."/>
            <person name="Evans J.D."/>
            <person name="Filipski A."/>
            <person name="Findeiss S."/>
            <person name="Freyhult E."/>
            <person name="Fulton L."/>
            <person name="Fulton R."/>
            <person name="Garcia A.C."/>
            <person name="Gardiner A."/>
            <person name="Garfield D.A."/>
            <person name="Garvin B.E."/>
            <person name="Gibson G."/>
            <person name="Gilbert D."/>
            <person name="Gnerre S."/>
            <person name="Godfrey J."/>
            <person name="Good R."/>
            <person name="Gotea V."/>
            <person name="Gravely B."/>
            <person name="Greenberg A.J."/>
            <person name="Griffiths-Jones S."/>
            <person name="Gross S."/>
            <person name="Guigo R."/>
            <person name="Gustafson E.A."/>
            <person name="Haerty W."/>
            <person name="Hahn M.W."/>
            <person name="Halligan D.L."/>
            <person name="Halpern A.L."/>
            <person name="Halter G.M."/>
            <person name="Han M.V."/>
            <person name="Heger A."/>
            <person name="Hillier L."/>
            <person name="Hinrichs A.S."/>
            <person name="Holmes I."/>
            <person name="Hoskins R.A."/>
            <person name="Hubisz M.J."/>
            <person name="Hultmark D."/>
            <person name="Huntley M.A."/>
            <person name="Jaffe D.B."/>
            <person name="Jagadeeshan S."/>
            <person name="Jeck W.R."/>
            <person name="Johnson J."/>
            <person name="Jones C.D."/>
            <person name="Jordan W.C."/>
            <person name="Karpen G.H."/>
            <person name="Kataoka E."/>
            <person name="Keightley P.D."/>
            <person name="Kheradpour P."/>
            <person name="Kirkness E.F."/>
            <person name="Koerich L.B."/>
            <person name="Kristiansen K."/>
            <person name="Kudrna D."/>
            <person name="Kulathinal R.J."/>
            <person name="Kumar S."/>
            <person name="Kwok R."/>
            <person name="Lander E."/>
            <person name="Langley C.H."/>
            <person name="Lapoint R."/>
            <person name="Lazzaro B.P."/>
            <person name="Lee S.J."/>
            <person name="Levesque L."/>
            <person name="Li R."/>
            <person name="Lin C.F."/>
            <person name="Lin M.F."/>
            <person name="Lindblad-Toh K."/>
            <person name="Llopart A."/>
            <person name="Long M."/>
            <person name="Low L."/>
            <person name="Lozovsky E."/>
            <person name="Lu J."/>
            <person name="Luo M."/>
            <person name="Machado C.A."/>
            <person name="Makalowski W."/>
            <person name="Marzo M."/>
            <person name="Matsuda M."/>
            <person name="Matzkin L."/>
            <person name="McAllister B."/>
            <person name="McBride C.S."/>
            <person name="McKernan B."/>
            <person name="McKernan K."/>
            <person name="Mendez-Lago M."/>
            <person name="Minx P."/>
            <person name="Mollenhauer M.U."/>
            <person name="Montooth K."/>
            <person name="Mount S.M."/>
            <person name="Mu X."/>
            <person name="Myers E."/>
            <person name="Negre B."/>
            <person name="Newfeld S."/>
            <person name="Nielsen R."/>
            <person name="Noor M.A."/>
            <person name="O'Grady P."/>
            <person name="Pachter L."/>
            <person name="Papaceit M."/>
            <person name="Parisi M.J."/>
            <person name="Parisi M."/>
            <person name="Parts L."/>
            <person name="Pedersen J.S."/>
            <person name="Pesole G."/>
            <person name="Phillippy A.M."/>
            <person name="Ponting C.P."/>
            <person name="Pop M."/>
            <person name="Porcelli D."/>
            <person name="Powell J.R."/>
            <person name="Prohaska S."/>
            <person name="Pruitt K."/>
            <person name="Puig M."/>
            <person name="Quesneville H."/>
            <person name="Ram K.R."/>
            <person name="Rand D."/>
            <person name="Rasmussen M.D."/>
            <person name="Reed L.K."/>
            <person name="Reenan R."/>
            <person name="Reily A."/>
            <person name="Remington K.A."/>
            <person name="Rieger T.T."/>
            <person name="Ritchie M.G."/>
            <person name="Robin C."/>
            <person name="Rogers Y.H."/>
            <person name="Rohde C."/>
            <person name="Rozas J."/>
            <person name="Rubenfield M.J."/>
            <person name="Ruiz A."/>
            <person name="Russo S."/>
            <person name="Salzberg S.L."/>
            <person name="Sanchez-Gracia A."/>
            <person name="Saranga D.J."/>
            <person name="Sato H."/>
            <person name="Schaeffer S.W."/>
            <person name="Schatz M.C."/>
            <person name="Schlenke T."/>
            <person name="Schwartz R."/>
            <person name="Segarra C."/>
            <person name="Singh R.S."/>
            <person name="Sirot L."/>
            <person name="Sirota M."/>
            <person name="Sisneros N.B."/>
            <person name="Smith C.D."/>
            <person name="Smith T.F."/>
            <person name="Spieth J."/>
            <person name="Stage D.E."/>
            <person name="Stark A."/>
            <person name="Stephan W."/>
            <person name="Strausberg R.L."/>
            <person name="Strempel S."/>
            <person name="Sturgill D."/>
            <person name="Sutton G."/>
            <person name="Sutton G.G."/>
            <person name="Tao W."/>
            <person name="Teichmann S."/>
            <person name="Tobari Y.N."/>
            <person name="Tomimura Y."/>
            <person name="Tsolas J.M."/>
            <person name="Valente V.L."/>
            <person name="Venter E."/>
            <person name="Venter J.C."/>
            <person name="Vicario S."/>
            <person name="Vieira F.G."/>
            <person name="Vilella A.J."/>
            <person name="Villasante A."/>
            <person name="Walenz B."/>
            <person name="Wang J."/>
            <person name="Wasserman M."/>
            <person name="Watts T."/>
            <person name="Wilson D."/>
            <person name="Wilson R.K."/>
            <person name="Wing R.A."/>
            <person name="Wolfner M.F."/>
            <person name="Wong A."/>
            <person name="Wong G.K."/>
            <person name="Wu C.I."/>
            <person name="Wu G."/>
            <person name="Yamamoto D."/>
            <person name="Yang H.P."/>
            <person name="Yang S.P."/>
            <person name="Yorke J.A."/>
            <person name="Yoshida K."/>
            <person name="Zdobnov E."/>
            <person name="Zhang P."/>
            <person name="Zhang Y."/>
            <person name="Zimin A.V."/>
            <person name="Baldwin J."/>
            <person name="Abdouelleil A."/>
            <person name="Abdulkadir J."/>
            <person name="Abebe A."/>
            <person name="Abera B."/>
            <person name="Abreu J."/>
            <person name="Acer S.C."/>
            <person name="Aftuck L."/>
            <person name="Alexander A."/>
            <person name="An P."/>
            <person name="Anderson E."/>
            <person name="Anderson S."/>
            <person name="Arachi H."/>
            <person name="Azer M."/>
            <person name="Bachantsang P."/>
            <person name="Barry A."/>
            <person name="Bayul T."/>
            <person name="Berlin A."/>
            <person name="Bessette D."/>
            <person name="Bloom T."/>
            <person name="Blye J."/>
            <person name="Boguslavskiy L."/>
            <person name="Bonnet C."/>
            <person name="Boukhgalter B."/>
            <person name="Bourzgui I."/>
            <person name="Brown A."/>
            <person name="Cahill P."/>
            <person name="Channer S."/>
            <person name="Cheshatsang Y."/>
            <person name="Chuda L."/>
            <person name="Citroen M."/>
            <person name="Collymore A."/>
            <person name="Cooke P."/>
            <person name="Costello M."/>
            <person name="D'Aco K."/>
            <person name="Daza R."/>
            <person name="De Haan G."/>
            <person name="DeGray S."/>
            <person name="DeMaso C."/>
            <person name="Dhargay N."/>
            <person name="Dooley K."/>
            <person name="Dooley E."/>
            <person name="Doricent M."/>
            <person name="Dorje P."/>
            <person name="Dorjee K."/>
            <person name="Dupes A."/>
            <person name="Elong R."/>
            <person name="Falk J."/>
            <person name="Farina A."/>
            <person name="Faro S."/>
            <person name="Ferguson D."/>
            <person name="Fisher S."/>
            <person name="Foley C.D."/>
            <person name="Franke A."/>
            <person name="Friedrich D."/>
            <person name="Gadbois L."/>
            <person name="Gearin G."/>
            <person name="Gearin C.R."/>
            <person name="Giannoukos G."/>
            <person name="Goode T."/>
            <person name="Graham J."/>
            <person name="Grandbois E."/>
            <person name="Grewal S."/>
            <person name="Gyaltsen K."/>
            <person name="Hafez N."/>
            <person name="Hagos B."/>
            <person name="Hall J."/>
            <person name="Henson C."/>
            <person name="Hollinger A."/>
            <person name="Honan T."/>
            <person name="Huard M.D."/>
            <person name="Hughes L."/>
            <person name="Hurhula B."/>
            <person name="Husby M.E."/>
            <person name="Kamat A."/>
            <person name="Kanga B."/>
            <person name="Kashin S."/>
            <person name="Khazanovich D."/>
            <person name="Kisner P."/>
            <person name="Lance K."/>
            <person name="Lara M."/>
            <person name="Lee W."/>
            <person name="Lennon N."/>
            <person name="Letendre F."/>
            <person name="LeVine R."/>
            <person name="Lipovsky A."/>
            <person name="Liu X."/>
            <person name="Liu J."/>
            <person name="Liu S."/>
            <person name="Lokyitsang T."/>
            <person name="Lokyitsang Y."/>
            <person name="Lubonja R."/>
            <person name="Lui A."/>
            <person name="MacDonald P."/>
            <person name="Magnisalis V."/>
            <person name="Maru K."/>
            <person name="Matthews C."/>
            <person name="McCusker W."/>
            <person name="McDonough S."/>
            <person name="Mehta T."/>
            <person name="Meldrim J."/>
            <person name="Meneus L."/>
            <person name="Mihai O."/>
            <person name="Mihalev A."/>
            <person name="Mihova T."/>
            <person name="Mittelman R."/>
            <person name="Mlenga V."/>
            <person name="Montmayeur A."/>
            <person name="Mulrain L."/>
            <person name="Navidi A."/>
            <person name="Naylor J."/>
            <person name="Negash T."/>
            <person name="Nguyen T."/>
            <person name="Nguyen N."/>
            <person name="Nicol R."/>
            <person name="Norbu C."/>
            <person name="Norbu N."/>
            <person name="Novod N."/>
            <person name="O'Neill B."/>
            <person name="Osman S."/>
            <person name="Markiewicz E."/>
            <person name="Oyono O.L."/>
            <person name="Patti C."/>
            <person name="Phunkhang P."/>
            <person name="Pierre F."/>
            <person name="Priest M."/>
            <person name="Raghuraman S."/>
            <person name="Rege F."/>
            <person name="Reyes R."/>
            <person name="Rise C."/>
            <person name="Rogov P."/>
            <person name="Ross K."/>
            <person name="Ryan E."/>
            <person name="Settipalli S."/>
            <person name="Shea T."/>
            <person name="Sherpa N."/>
            <person name="Shi L."/>
            <person name="Shih D."/>
            <person name="Sparrow T."/>
            <person name="Spaulding J."/>
            <person name="Stalker J."/>
            <person name="Stange-Thomann N."/>
            <person name="Stavropoulos S."/>
            <person name="Stone C."/>
            <person name="Strader C."/>
            <person name="Tesfaye S."/>
            <person name="Thomson T."/>
            <person name="Thoulutsang Y."/>
            <person name="Thoulutsang D."/>
            <person name="Topham K."/>
            <person name="Topping I."/>
            <person name="Tsamla T."/>
            <person name="Vassiliev H."/>
            <person name="Vo A."/>
            <person name="Wangchuk T."/>
            <person name="Wangdi T."/>
            <person name="Weiand M."/>
            <person name="Wilkinson J."/>
            <person name="Wilson A."/>
            <person name="Yadav S."/>
            <person name="Young G."/>
            <person name="Yu Q."/>
            <person name="Zembek L."/>
            <person name="Zhong D."/>
            <person name="Zimmer A."/>
            <person name="Zwirko Z."/>
            <person name="Jaffe D.B."/>
            <person name="Alvarez P."/>
            <person name="Brockman W."/>
            <person name="Butler J."/>
            <person name="Chin C."/>
            <person name="Gnerre S."/>
            <person name="Grabherr M."/>
            <person name="Kleber M."/>
            <person name="Mauceli E."/>
            <person name="MacCallum I."/>
        </authorList>
    </citation>
    <scope>NUCLEOTIDE SEQUENCE [LARGE SCALE GENOMIC DNA]</scope>
    <source>
        <strain evidence="3">Rob3c / Tucson 14021-0248.25</strain>
    </source>
</reference>
<feature type="compositionally biased region" description="Gly residues" evidence="1">
    <location>
        <begin position="168"/>
        <end position="178"/>
    </location>
</feature>
<proteinExistence type="predicted"/>
<feature type="compositionally biased region" description="Basic and acidic residues" evidence="1">
    <location>
        <begin position="193"/>
        <end position="205"/>
    </location>
</feature>
<accession>B4IGG9</accession>
<dbReference type="Proteomes" id="UP000001292">
    <property type="component" value="Unassembled WGS sequence"/>
</dbReference>
<feature type="region of interest" description="Disordered" evidence="1">
    <location>
        <begin position="160"/>
        <end position="211"/>
    </location>
</feature>
<organism evidence="3">
    <name type="scientific">Drosophila sechellia</name>
    <name type="common">Fruit fly</name>
    <dbReference type="NCBI Taxonomy" id="7238"/>
    <lineage>
        <taxon>Eukaryota</taxon>
        <taxon>Metazoa</taxon>
        <taxon>Ecdysozoa</taxon>
        <taxon>Arthropoda</taxon>
        <taxon>Hexapoda</taxon>
        <taxon>Insecta</taxon>
        <taxon>Pterygota</taxon>
        <taxon>Neoptera</taxon>
        <taxon>Endopterygota</taxon>
        <taxon>Diptera</taxon>
        <taxon>Brachycera</taxon>
        <taxon>Muscomorpha</taxon>
        <taxon>Ephydroidea</taxon>
        <taxon>Drosophilidae</taxon>
        <taxon>Drosophila</taxon>
        <taxon>Sophophora</taxon>
    </lineage>
</organism>
<feature type="compositionally biased region" description="Basic residues" evidence="1">
    <location>
        <begin position="115"/>
        <end position="127"/>
    </location>
</feature>
<feature type="compositionally biased region" description="Basic residues" evidence="1">
    <location>
        <begin position="1"/>
        <end position="10"/>
    </location>
</feature>
<dbReference type="PhylomeDB" id="B4IGG9"/>
<feature type="compositionally biased region" description="Polar residues" evidence="1">
    <location>
        <begin position="99"/>
        <end position="108"/>
    </location>
</feature>
<feature type="region of interest" description="Disordered" evidence="1">
    <location>
        <begin position="74"/>
        <end position="144"/>
    </location>
</feature>
<protein>
    <submittedName>
        <fullName evidence="2">GM11546</fullName>
    </submittedName>
</protein>
<keyword evidence="3" id="KW-1185">Reference proteome</keyword>
<name>B4IGG9_DROSE</name>
<dbReference type="EMBL" id="CH480836">
    <property type="protein sequence ID" value="EDW48919.1"/>
    <property type="molecule type" value="Genomic_DNA"/>
</dbReference>
<evidence type="ECO:0000313" key="2">
    <source>
        <dbReference type="EMBL" id="EDW48919.1"/>
    </source>
</evidence>
<gene>
    <name evidence="2" type="primary">Dsec\GM11546</name>
    <name evidence="2" type="ORF">Dsec_GM11546</name>
</gene>
<feature type="region of interest" description="Disordered" evidence="1">
    <location>
        <begin position="1"/>
        <end position="51"/>
    </location>
</feature>
<feature type="compositionally biased region" description="Low complexity" evidence="1">
    <location>
        <begin position="36"/>
        <end position="45"/>
    </location>
</feature>
<evidence type="ECO:0000256" key="1">
    <source>
        <dbReference type="SAM" id="MobiDB-lite"/>
    </source>
</evidence>
<feature type="compositionally biased region" description="Gly residues" evidence="1">
    <location>
        <begin position="25"/>
        <end position="35"/>
    </location>
</feature>
<dbReference type="AlphaFoldDB" id="B4IGG9"/>
<sequence>MERMWRKVNHSLRNTSKSQAQQAAGGDGIIGGPATGGTAATPQSTDTISSAGGFGDGQLVVAVQGLATGGIGASITASGGSNATGRRLASSGGGGGCNKSLSQHVLQTRTASSERRRRRRRKSRPRRGGGMGVTSCVGDPGGDNMSSSGGFYTLKEHQHYRPSHHHGGGVSVGGGGGSSRRLFATSAPSGTHHLRDLERGRQPLREEEEEPAVLGVERLDPDLEDSRDISLRQRAVAKLRMFNFHLNWDLHMTHCKPCGPRLSGSGGNIITRRLCRNRRREDNELYRSNSFKFERFERKECLEELSNTLQKQAPSNIAAK</sequence>